<dbReference type="PROSITE" id="PS50142">
    <property type="entry name" value="RNASE_3_2"/>
    <property type="match status" value="1"/>
</dbReference>
<dbReference type="Gene3D" id="3.40.50.300">
    <property type="entry name" value="P-loop containing nucleotide triphosphate hydrolases"/>
    <property type="match status" value="2"/>
</dbReference>
<dbReference type="PROSITE" id="PS00517">
    <property type="entry name" value="RNASE_3_1"/>
    <property type="match status" value="1"/>
</dbReference>
<dbReference type="PROSITE" id="PS51194">
    <property type="entry name" value="HELICASE_CTER"/>
    <property type="match status" value="1"/>
</dbReference>
<dbReference type="InterPro" id="IPR001650">
    <property type="entry name" value="Helicase_C-like"/>
</dbReference>
<feature type="domain" description="RNase III" evidence="5">
    <location>
        <begin position="1149"/>
        <end position="1281"/>
    </location>
</feature>
<dbReference type="PANTHER" id="PTHR14950">
    <property type="entry name" value="DICER-RELATED"/>
    <property type="match status" value="1"/>
</dbReference>
<dbReference type="Pfam" id="PF00271">
    <property type="entry name" value="Helicase_C"/>
    <property type="match status" value="1"/>
</dbReference>
<dbReference type="InterPro" id="IPR011545">
    <property type="entry name" value="DEAD/DEAH_box_helicase_dom"/>
</dbReference>
<gene>
    <name evidence="8" type="ORF">FOZ61_004384</name>
</gene>
<dbReference type="Gene3D" id="1.10.1520.10">
    <property type="entry name" value="Ribonuclease III domain"/>
    <property type="match status" value="2"/>
</dbReference>
<dbReference type="InterPro" id="IPR000999">
    <property type="entry name" value="RNase_III_dom"/>
</dbReference>
<evidence type="ECO:0000313" key="9">
    <source>
        <dbReference type="Proteomes" id="UP000570595"/>
    </source>
</evidence>
<dbReference type="Pfam" id="PF00270">
    <property type="entry name" value="DEAD"/>
    <property type="match status" value="1"/>
</dbReference>
<accession>A0A7J6MDW6</accession>
<feature type="domain" description="Helicase ATP-binding" evidence="6">
    <location>
        <begin position="11"/>
        <end position="196"/>
    </location>
</feature>
<evidence type="ECO:0000313" key="8">
    <source>
        <dbReference type="EMBL" id="KAF4669350.1"/>
    </source>
</evidence>
<dbReference type="EMBL" id="JABAHT010000025">
    <property type="protein sequence ID" value="KAF4669350.1"/>
    <property type="molecule type" value="Genomic_DNA"/>
</dbReference>
<evidence type="ECO:0000259" key="5">
    <source>
        <dbReference type="PROSITE" id="PS50142"/>
    </source>
</evidence>
<dbReference type="GO" id="GO:0031047">
    <property type="term" value="P:regulatory ncRNA-mediated gene silencing"/>
    <property type="evidence" value="ECO:0007669"/>
    <property type="project" value="UniProtKB-ARBA"/>
</dbReference>
<dbReference type="OrthoDB" id="425013at2759"/>
<keyword evidence="3" id="KW-0067">ATP-binding</keyword>
<dbReference type="SMART" id="SM00487">
    <property type="entry name" value="DEXDc"/>
    <property type="match status" value="1"/>
</dbReference>
<evidence type="ECO:0000259" key="6">
    <source>
        <dbReference type="PROSITE" id="PS51192"/>
    </source>
</evidence>
<evidence type="ECO:0000259" key="7">
    <source>
        <dbReference type="PROSITE" id="PS51194"/>
    </source>
</evidence>
<dbReference type="GO" id="GO:0004525">
    <property type="term" value="F:ribonuclease III activity"/>
    <property type="evidence" value="ECO:0007669"/>
    <property type="project" value="InterPro"/>
</dbReference>
<dbReference type="PROSITE" id="PS51192">
    <property type="entry name" value="HELICASE_ATP_BIND_1"/>
    <property type="match status" value="1"/>
</dbReference>
<dbReference type="SMART" id="SM00535">
    <property type="entry name" value="RIBOc"/>
    <property type="match status" value="1"/>
</dbReference>
<dbReference type="InterPro" id="IPR036389">
    <property type="entry name" value="RNase_III_sf"/>
</dbReference>
<keyword evidence="2" id="KW-0378">Hydrolase</keyword>
<dbReference type="SMART" id="SM00490">
    <property type="entry name" value="HELICc"/>
    <property type="match status" value="1"/>
</dbReference>
<dbReference type="Proteomes" id="UP000570595">
    <property type="component" value="Unassembled WGS sequence"/>
</dbReference>
<feature type="domain" description="Helicase C-terminal" evidence="7">
    <location>
        <begin position="450"/>
        <end position="608"/>
    </location>
</feature>
<comment type="caution">
    <text evidence="8">The sequence shown here is derived from an EMBL/GenBank/DDBJ whole genome shotgun (WGS) entry which is preliminary data.</text>
</comment>
<name>A0A7J6MDW6_PEROL</name>
<evidence type="ECO:0000256" key="2">
    <source>
        <dbReference type="ARBA" id="ARBA00022801"/>
    </source>
</evidence>
<dbReference type="GO" id="GO:0006396">
    <property type="term" value="P:RNA processing"/>
    <property type="evidence" value="ECO:0007669"/>
    <property type="project" value="InterPro"/>
</dbReference>
<proteinExistence type="predicted"/>
<dbReference type="InterPro" id="IPR027417">
    <property type="entry name" value="P-loop_NTPase"/>
</dbReference>
<evidence type="ECO:0000256" key="4">
    <source>
        <dbReference type="SAM" id="MobiDB-lite"/>
    </source>
</evidence>
<feature type="region of interest" description="Disordered" evidence="4">
    <location>
        <begin position="1336"/>
        <end position="1368"/>
    </location>
</feature>
<keyword evidence="1" id="KW-0547">Nucleotide-binding</keyword>
<dbReference type="GO" id="GO:0003676">
    <property type="term" value="F:nucleic acid binding"/>
    <property type="evidence" value="ECO:0007669"/>
    <property type="project" value="InterPro"/>
</dbReference>
<sequence length="1406" mass="156367">MKLREYQTEVLDKIRQHQSTVAFMPTGSGKTLVAVRLLDERVEVQMHRQREGELRKACIFTAPNKVLCHQQAKYIEEHLRQEEPRVLVLTGEVKETVAWEEKEWAAALRESSVVVCVPEVLRRAMESGFVRGDWIDTLIFDECHHCVSKNGTNSGHAYCHLAQLAKGAERFVGLTASPLNCKRVDVEENLKQLKKVLALGGECEVVRPTVNEEELGQWVFAPQLEFKYFQPSQYPPQCKRFFQECGADPGRVHKFICNAYHRVSWLEEYYSLRRSITTLGKDAADFGMPPITLRPNERDLPLHVLSYYCEMLGQMGKILHECGTRTAAHALEFICRASTDDIDECTIPEAYNKAKTTISLDRLQRRVERLKEFCRENAEADLFDQPVVDAVRTSLWEVCMAILVDANLEDFFQGKDAPLGKPLEELKRWIREMLIPSLLDNGGDGDKLLEMGELLYLADESGPPDYNAAIVFVSERLMARAIAATLGCPYCVSGRDESASEQADAIERFKDMAESKEEAAVLIATSVCDEGVDVPVCDRVILWDMPPNVRCYIQRRGRARSVNPPSRLFLMVDEREEFATKARASVADFESKEQQMARLVDFWIQADTDEDDSDGIDAGIDPAVVIGRDGVRISCRRAKAVLFAFCSTLRSTDEFFLPEPWIFTESDQGTGRCRAVVILPSSVNPPSARWAMSQWQPLESGAVREACARQLVKLVPLPWVTPQFRNRYGPNKKILSSSDEDGVSEELLELARRSLSTRLPRPPSAFKKPWRDVNILYAYSLSAQWDSSSVSVPPRRQARYDKTRQRATAVNKLMLLTPGPLDLAVCHAVGHIPLSASGLGRSDSSMGTMQISLNPYHQHGGSSGAVEVDLALMNTLWGFHREIFSAGEVPCVDWHECEEGQEFWMMVPDMEVDRSEFDGVLAAFKDDSRLLLDFARTVCELSRMTQSYNLLALPPLSPRVLYEVLTPKRCHAMVDSERYEALGSSVLQLVASEYVWSQQFSAGEASLEGKLTDDRQEIISHSRTSQKAIDGGILDLIHSAAETGTSLTQEVLVSIANAARSCLLALVGALCDVHGIEAAVQATTKFQLVPNLPSRGLIAHGSPGEERDMDDWQLPKDFPPHLRERLRNPPVTYDTLTGAVQDSPSEIGGYVFGKHPWLLSESLTHASVTAVSAAYSNERLEWLGDAVLGAVVLRRLFQHQEPPRQLVKAFTDNVCNANLAKVAVERLDVHKRFNTFSTPLLGAIRRFVRELSSGRATVRRGPKPLADCVEAILGAVWIDAGGLADGGWAAAWDFVTSNIVVAPDRALSVEVVDLTSSPSQDEPSSPVLAECSATETIPPKELGLKRPAPASPNSSAKRRASESVNSEEDAVALREQLARLANTLNAEQLRRVVDVIESEIAPRGST</sequence>
<organism evidence="8 9">
    <name type="scientific">Perkinsus olseni</name>
    <name type="common">Perkinsus atlanticus</name>
    <dbReference type="NCBI Taxonomy" id="32597"/>
    <lineage>
        <taxon>Eukaryota</taxon>
        <taxon>Sar</taxon>
        <taxon>Alveolata</taxon>
        <taxon>Perkinsozoa</taxon>
        <taxon>Perkinsea</taxon>
        <taxon>Perkinsida</taxon>
        <taxon>Perkinsidae</taxon>
        <taxon>Perkinsus</taxon>
    </lineage>
</organism>
<dbReference type="SUPFAM" id="SSF69065">
    <property type="entry name" value="RNase III domain-like"/>
    <property type="match status" value="2"/>
</dbReference>
<dbReference type="CDD" id="cd00593">
    <property type="entry name" value="RIBOc"/>
    <property type="match status" value="1"/>
</dbReference>
<protein>
    <submittedName>
        <fullName evidence="8">Uncharacterized protein</fullName>
    </submittedName>
</protein>
<reference evidence="8 9" key="1">
    <citation type="submission" date="2020-04" db="EMBL/GenBank/DDBJ databases">
        <title>Perkinsus olseni comparative genomics.</title>
        <authorList>
            <person name="Bogema D.R."/>
        </authorList>
    </citation>
    <scope>NUCLEOTIDE SEQUENCE [LARGE SCALE GENOMIC DNA]</scope>
    <source>
        <strain evidence="8">ATCC PRA-179</strain>
    </source>
</reference>
<dbReference type="InterPro" id="IPR014001">
    <property type="entry name" value="Helicase_ATP-bd"/>
</dbReference>
<dbReference type="PANTHER" id="PTHR14950:SF37">
    <property type="entry name" value="ENDORIBONUCLEASE DICER"/>
    <property type="match status" value="1"/>
</dbReference>
<evidence type="ECO:0000256" key="1">
    <source>
        <dbReference type="ARBA" id="ARBA00022741"/>
    </source>
</evidence>
<dbReference type="Pfam" id="PF00636">
    <property type="entry name" value="Ribonuclease_3"/>
    <property type="match status" value="1"/>
</dbReference>
<dbReference type="SUPFAM" id="SSF52540">
    <property type="entry name" value="P-loop containing nucleoside triphosphate hydrolases"/>
    <property type="match status" value="1"/>
</dbReference>
<evidence type="ECO:0000256" key="3">
    <source>
        <dbReference type="ARBA" id="ARBA00022840"/>
    </source>
</evidence>
<dbReference type="GO" id="GO:0005524">
    <property type="term" value="F:ATP binding"/>
    <property type="evidence" value="ECO:0007669"/>
    <property type="project" value="UniProtKB-KW"/>
</dbReference>